<sequence>MGAFAASSFTQHTLHEAGLEAHQAPLAMQDVEQKRSRSPTIQATRSKIADTKAQLLATCVDAGVRELERGLQ</sequence>
<evidence type="ECO:0000313" key="1">
    <source>
        <dbReference type="EMBL" id="KAF9730015.1"/>
    </source>
</evidence>
<proteinExistence type="predicted"/>
<evidence type="ECO:0000313" key="2">
    <source>
        <dbReference type="Proteomes" id="UP000756921"/>
    </source>
</evidence>
<name>A0A9P6KKQ1_9PLEO</name>
<dbReference type="EMBL" id="WJXW01000015">
    <property type="protein sequence ID" value="KAF9730015.1"/>
    <property type="molecule type" value="Genomic_DNA"/>
</dbReference>
<organism evidence="1 2">
    <name type="scientific">Paraphaeosphaeria minitans</name>
    <dbReference type="NCBI Taxonomy" id="565426"/>
    <lineage>
        <taxon>Eukaryota</taxon>
        <taxon>Fungi</taxon>
        <taxon>Dikarya</taxon>
        <taxon>Ascomycota</taxon>
        <taxon>Pezizomycotina</taxon>
        <taxon>Dothideomycetes</taxon>
        <taxon>Pleosporomycetidae</taxon>
        <taxon>Pleosporales</taxon>
        <taxon>Massarineae</taxon>
        <taxon>Didymosphaeriaceae</taxon>
        <taxon>Paraphaeosphaeria</taxon>
    </lineage>
</organism>
<dbReference type="Proteomes" id="UP000756921">
    <property type="component" value="Unassembled WGS sequence"/>
</dbReference>
<comment type="caution">
    <text evidence="1">The sequence shown here is derived from an EMBL/GenBank/DDBJ whole genome shotgun (WGS) entry which is preliminary data.</text>
</comment>
<dbReference type="AlphaFoldDB" id="A0A9P6KKQ1"/>
<reference evidence="1" key="1">
    <citation type="journal article" date="2020" name="Mol. Plant Microbe Interact.">
        <title>Genome Sequence of the Biocontrol Agent Coniothyrium minitans strain Conio (IMI 134523).</title>
        <authorList>
            <person name="Patel D."/>
            <person name="Shittu T.A."/>
            <person name="Baroncelli R."/>
            <person name="Muthumeenakshi S."/>
            <person name="Osborne T.H."/>
            <person name="Janganan T.K."/>
            <person name="Sreenivasaprasad S."/>
        </authorList>
    </citation>
    <scope>NUCLEOTIDE SEQUENCE</scope>
    <source>
        <strain evidence="1">Conio</strain>
    </source>
</reference>
<gene>
    <name evidence="1" type="ORF">PMIN01_11948</name>
</gene>
<accession>A0A9P6KKQ1</accession>
<protein>
    <submittedName>
        <fullName evidence="1">Uncharacterized protein</fullName>
    </submittedName>
</protein>
<keyword evidence="2" id="KW-1185">Reference proteome</keyword>